<dbReference type="CDD" id="cd03809">
    <property type="entry name" value="GT4_MtfB-like"/>
    <property type="match status" value="1"/>
</dbReference>
<dbReference type="Pfam" id="PF00534">
    <property type="entry name" value="Glycos_transf_1"/>
    <property type="match status" value="1"/>
</dbReference>
<sequence length="378" mass="44493">MERQRKRIGILYHFSPKWMGGVIYILNIVKVLNFLKDEDKPELFLFYNSNLQRFVDELDYPYLHKIERPYPSVYSTFIKSFLLQKNLFVANLISEYKLNTIFPLHDYPVQSKTNCKLISWFADLQHLHYPSFFSYIKRFERYLRVQFILRNTKDLVVSSYDVKSDFYRFFDIPNHVKFHVYHFVSIVDKFPTYTKEQVCKEFNLPDNYFVISNQFHKHKNHKVAFKAIAKLKKQGQIIHLVLTGKLPEDSGSQYINELKKILDENELHNQVTFLGVIPRDMQLSVMRHADAILQPSLFEGWSTVIEDAISLQKPVICANLSVNVEQLKEKGTYFSAHNATELSEILISKDFSAIPSPIYESYEERVTNAAHVLLKILT</sequence>
<name>A0ABU9N498_9FLAO</name>
<organism evidence="2 3">
    <name type="scientific">Flavobacterium aureirubrum</name>
    <dbReference type="NCBI Taxonomy" id="3133147"/>
    <lineage>
        <taxon>Bacteria</taxon>
        <taxon>Pseudomonadati</taxon>
        <taxon>Bacteroidota</taxon>
        <taxon>Flavobacteriia</taxon>
        <taxon>Flavobacteriales</taxon>
        <taxon>Flavobacteriaceae</taxon>
        <taxon>Flavobacterium</taxon>
    </lineage>
</organism>
<dbReference type="Proteomes" id="UP001460072">
    <property type="component" value="Unassembled WGS sequence"/>
</dbReference>
<proteinExistence type="predicted"/>
<evidence type="ECO:0000313" key="2">
    <source>
        <dbReference type="EMBL" id="MEM0542001.1"/>
    </source>
</evidence>
<dbReference type="PANTHER" id="PTHR46401">
    <property type="entry name" value="GLYCOSYLTRANSFERASE WBBK-RELATED"/>
    <property type="match status" value="1"/>
</dbReference>
<reference evidence="2 3" key="1">
    <citation type="submission" date="2024-03" db="EMBL/GenBank/DDBJ databases">
        <title>Two novel species of the genus Flavobacterium exhibiting potentially degradation of complex polysaccharides.</title>
        <authorList>
            <person name="Lian X."/>
        </authorList>
    </citation>
    <scope>NUCLEOTIDE SEQUENCE [LARGE SCALE GENOMIC DNA]</scope>
    <source>
        <strain evidence="3">j3</strain>
    </source>
</reference>
<dbReference type="Gene3D" id="3.40.50.2000">
    <property type="entry name" value="Glycogen Phosphorylase B"/>
    <property type="match status" value="1"/>
</dbReference>
<protein>
    <submittedName>
        <fullName evidence="2">Glycosyltransferase family 1 protein</fullName>
    </submittedName>
</protein>
<keyword evidence="3" id="KW-1185">Reference proteome</keyword>
<dbReference type="SUPFAM" id="SSF53756">
    <property type="entry name" value="UDP-Glycosyltransferase/glycogen phosphorylase"/>
    <property type="match status" value="1"/>
</dbReference>
<evidence type="ECO:0000259" key="1">
    <source>
        <dbReference type="Pfam" id="PF00534"/>
    </source>
</evidence>
<dbReference type="RefSeq" id="WP_342695222.1">
    <property type="nucleotide sequence ID" value="NZ_JBCGDO010000004.1"/>
</dbReference>
<gene>
    <name evidence="2" type="ORF">WFZ85_05205</name>
</gene>
<dbReference type="PANTHER" id="PTHR46401:SF8">
    <property type="entry name" value="BLL6006 PROTEIN"/>
    <property type="match status" value="1"/>
</dbReference>
<comment type="caution">
    <text evidence="2">The sequence shown here is derived from an EMBL/GenBank/DDBJ whole genome shotgun (WGS) entry which is preliminary data.</text>
</comment>
<feature type="domain" description="Glycosyl transferase family 1" evidence="1">
    <location>
        <begin position="202"/>
        <end position="345"/>
    </location>
</feature>
<dbReference type="EMBL" id="JBCGDO010000004">
    <property type="protein sequence ID" value="MEM0542001.1"/>
    <property type="molecule type" value="Genomic_DNA"/>
</dbReference>
<accession>A0ABU9N498</accession>
<dbReference type="InterPro" id="IPR001296">
    <property type="entry name" value="Glyco_trans_1"/>
</dbReference>
<evidence type="ECO:0000313" key="3">
    <source>
        <dbReference type="Proteomes" id="UP001460072"/>
    </source>
</evidence>